<sequence>MKLLKNPIMTIVLFILIFGLLPNSVVEAMGKVSKGSSIAGVNLEGATLEEAKQLLESRIEDWQGGEPILAVSEYETISIPRTMFQFDIDASLTKLNERMKRHWSTFFMKQKNVKLPLEVTTQSNVIDWPEYVDVEETVANANLIAGNLEETNVTIKYIDGATIEQAEIADISYRIPDVSDAAVKYLVEELDGLTVKAESSFSFLDTISLPNGMDNGEVEMSFVASGLYALALQTNIEIIERHQQEKVTSYAKAGMDVAVDRKAEKNLLLYNPNAYEYTVNASIEGEQMKMSIHSFLDNVTYSNTLENNVEVEPRTLYRYNPDLAFGEEEVVQQGVAGVQIEVYRVQNAEDGNVLERELVSRDFYFPTPEIIEVSTQEAIPEEELAPVTEDPVEETTPALPELNLGSLVDILPSTSTGPECEADPSQCDRLDEDPSEFLLACMLKHETGAATAETEEAVAEDETNNPYCDLMYLYLFLSLFGNESIQAQTEDTDIPLDNEEISAGSANDEEVR</sequence>
<dbReference type="InterPro" id="IPR052913">
    <property type="entry name" value="Glycopeptide_resist_protein"/>
</dbReference>
<comment type="caution">
    <text evidence="4">The sequence shown here is derived from an EMBL/GenBank/DDBJ whole genome shotgun (WGS) entry which is preliminary data.</text>
</comment>
<proteinExistence type="predicted"/>
<dbReference type="Pfam" id="PF04294">
    <property type="entry name" value="VanW"/>
    <property type="match status" value="1"/>
</dbReference>
<protein>
    <recommendedName>
        <fullName evidence="3">G5 domain-containing protein</fullName>
    </recommendedName>
</protein>
<organism evidence="4 5">
    <name type="scientific">Oceanobacillus arenosus</name>
    <dbReference type="NCBI Taxonomy" id="1229153"/>
    <lineage>
        <taxon>Bacteria</taxon>
        <taxon>Bacillati</taxon>
        <taxon>Bacillota</taxon>
        <taxon>Bacilli</taxon>
        <taxon>Bacillales</taxon>
        <taxon>Bacillaceae</taxon>
        <taxon>Oceanobacillus</taxon>
    </lineage>
</organism>
<dbReference type="Gene3D" id="2.20.230.10">
    <property type="entry name" value="Resuscitation-promoting factor rpfb"/>
    <property type="match status" value="1"/>
</dbReference>
<dbReference type="InterPro" id="IPR007391">
    <property type="entry name" value="Vancomycin_resist_VanW"/>
</dbReference>
<dbReference type="SMART" id="SM01208">
    <property type="entry name" value="G5"/>
    <property type="match status" value="1"/>
</dbReference>
<dbReference type="Pfam" id="PF07501">
    <property type="entry name" value="G5"/>
    <property type="match status" value="1"/>
</dbReference>
<dbReference type="Proteomes" id="UP000257143">
    <property type="component" value="Unassembled WGS sequence"/>
</dbReference>
<dbReference type="AlphaFoldDB" id="A0A3D8PMH4"/>
<gene>
    <name evidence="4" type="ORF">CWR48_17015</name>
</gene>
<keyword evidence="5" id="KW-1185">Reference proteome</keyword>
<name>A0A3D8PMH4_9BACI</name>
<feature type="compositionally biased region" description="Acidic residues" evidence="2">
    <location>
        <begin position="490"/>
        <end position="500"/>
    </location>
</feature>
<evidence type="ECO:0000256" key="1">
    <source>
        <dbReference type="ARBA" id="ARBA00022729"/>
    </source>
</evidence>
<evidence type="ECO:0000313" key="4">
    <source>
        <dbReference type="EMBL" id="RDW16345.1"/>
    </source>
</evidence>
<evidence type="ECO:0000259" key="3">
    <source>
        <dbReference type="PROSITE" id="PS51109"/>
    </source>
</evidence>
<feature type="region of interest" description="Disordered" evidence="2">
    <location>
        <begin position="490"/>
        <end position="512"/>
    </location>
</feature>
<keyword evidence="1" id="KW-0732">Signal</keyword>
<dbReference type="EMBL" id="PIOC01000027">
    <property type="protein sequence ID" value="RDW16345.1"/>
    <property type="molecule type" value="Genomic_DNA"/>
</dbReference>
<feature type="domain" description="G5" evidence="3">
    <location>
        <begin position="296"/>
        <end position="377"/>
    </location>
</feature>
<dbReference type="OrthoDB" id="2691125at2"/>
<dbReference type="RefSeq" id="WP_115774531.1">
    <property type="nucleotide sequence ID" value="NZ_PIOC01000027.1"/>
</dbReference>
<accession>A0A3D8PMH4</accession>
<reference evidence="5" key="1">
    <citation type="submission" date="2017-11" db="EMBL/GenBank/DDBJ databases">
        <authorList>
            <person name="Zhu W."/>
        </authorList>
    </citation>
    <scope>NUCLEOTIDE SEQUENCE [LARGE SCALE GENOMIC DNA]</scope>
    <source>
        <strain evidence="5">CAU 1183</strain>
    </source>
</reference>
<evidence type="ECO:0000313" key="5">
    <source>
        <dbReference type="Proteomes" id="UP000257143"/>
    </source>
</evidence>
<dbReference type="PROSITE" id="PS51109">
    <property type="entry name" value="G5"/>
    <property type="match status" value="1"/>
</dbReference>
<dbReference type="InterPro" id="IPR011098">
    <property type="entry name" value="G5_dom"/>
</dbReference>
<dbReference type="PANTHER" id="PTHR35788">
    <property type="entry name" value="EXPORTED PROTEIN-RELATED"/>
    <property type="match status" value="1"/>
</dbReference>
<dbReference type="PANTHER" id="PTHR35788:SF1">
    <property type="entry name" value="EXPORTED PROTEIN"/>
    <property type="match status" value="1"/>
</dbReference>
<evidence type="ECO:0000256" key="2">
    <source>
        <dbReference type="SAM" id="MobiDB-lite"/>
    </source>
</evidence>